<dbReference type="Proteomes" id="UP000242258">
    <property type="component" value="Unassembled WGS sequence"/>
</dbReference>
<evidence type="ECO:0000313" key="3">
    <source>
        <dbReference type="Proteomes" id="UP000242258"/>
    </source>
</evidence>
<dbReference type="Gene3D" id="3.10.180.10">
    <property type="entry name" value="2,3-Dihydroxybiphenyl 1,2-Dioxygenase, domain 1"/>
    <property type="match status" value="1"/>
</dbReference>
<dbReference type="EMBL" id="MKEK01000001">
    <property type="protein sequence ID" value="OEY68486.1"/>
    <property type="molecule type" value="Genomic_DNA"/>
</dbReference>
<keyword evidence="3" id="KW-1185">Reference proteome</keyword>
<name>A0A1E7Q2X4_9GAMM</name>
<dbReference type="STRING" id="1628148.BI198_02060"/>
<evidence type="ECO:0000313" key="2">
    <source>
        <dbReference type="EMBL" id="OEY68486.1"/>
    </source>
</evidence>
<dbReference type="Pfam" id="PF18029">
    <property type="entry name" value="Glyoxalase_6"/>
    <property type="match status" value="1"/>
</dbReference>
<sequence>MCREASVFNKIDYFAFAFFVLSALFQSTVHSKEQHMSGPAQNGVLIYSGDLNNLSEFYEKLFGMRVVRKTNDFISLETNGFNLIIHVPPFDIPTKAFSPIKLFLTVDDMAMSREEAVKLGGQAFEGEWSNPIFKVSNIADRDGNHIQLRQFNK</sequence>
<dbReference type="SUPFAM" id="SSF54593">
    <property type="entry name" value="Glyoxalase/Bleomycin resistance protein/Dihydroxybiphenyl dioxygenase"/>
    <property type="match status" value="1"/>
</dbReference>
<dbReference type="InterPro" id="IPR029068">
    <property type="entry name" value="Glyas_Bleomycin-R_OHBP_Dase"/>
</dbReference>
<reference evidence="3" key="1">
    <citation type="submission" date="2016-09" db="EMBL/GenBank/DDBJ databases">
        <authorList>
            <person name="Wan X."/>
            <person name="Hou S."/>
        </authorList>
    </citation>
    <scope>NUCLEOTIDE SEQUENCE [LARGE SCALE GENOMIC DNA]</scope>
    <source>
        <strain evidence="3">KH87</strain>
    </source>
</reference>
<feature type="domain" description="VOC" evidence="1">
    <location>
        <begin position="40"/>
        <end position="151"/>
    </location>
</feature>
<dbReference type="AlphaFoldDB" id="A0A1E7Q2X4"/>
<dbReference type="InterPro" id="IPR037523">
    <property type="entry name" value="VOC_core"/>
</dbReference>
<dbReference type="PROSITE" id="PS51819">
    <property type="entry name" value="VOC"/>
    <property type="match status" value="1"/>
</dbReference>
<organism evidence="2 3">
    <name type="scientific">Rheinheimera salexigens</name>
    <dbReference type="NCBI Taxonomy" id="1628148"/>
    <lineage>
        <taxon>Bacteria</taxon>
        <taxon>Pseudomonadati</taxon>
        <taxon>Pseudomonadota</taxon>
        <taxon>Gammaproteobacteria</taxon>
        <taxon>Chromatiales</taxon>
        <taxon>Chromatiaceae</taxon>
        <taxon>Rheinheimera</taxon>
    </lineage>
</organism>
<accession>A0A1E7Q2X4</accession>
<proteinExistence type="predicted"/>
<gene>
    <name evidence="2" type="ORF">BI198_02060</name>
</gene>
<comment type="caution">
    <text evidence="2">The sequence shown here is derived from an EMBL/GenBank/DDBJ whole genome shotgun (WGS) entry which is preliminary data.</text>
</comment>
<dbReference type="InterPro" id="IPR041581">
    <property type="entry name" value="Glyoxalase_6"/>
</dbReference>
<protein>
    <recommendedName>
        <fullName evidence="1">VOC domain-containing protein</fullName>
    </recommendedName>
</protein>
<evidence type="ECO:0000259" key="1">
    <source>
        <dbReference type="PROSITE" id="PS51819"/>
    </source>
</evidence>